<feature type="transmembrane region" description="Helical" evidence="1">
    <location>
        <begin position="78"/>
        <end position="99"/>
    </location>
</feature>
<name>A0A1M6I1B4_9BACT</name>
<feature type="transmembrane region" description="Helical" evidence="1">
    <location>
        <begin position="158"/>
        <end position="185"/>
    </location>
</feature>
<dbReference type="STRING" id="1168035.SAMN05444280_11537"/>
<dbReference type="EMBL" id="FQZE01000015">
    <property type="protein sequence ID" value="SHJ28044.1"/>
    <property type="molecule type" value="Genomic_DNA"/>
</dbReference>
<sequence length="591" mass="69528">MRTTNLKTSRFLHLLPYLLFFTGTVFYFYWFANYIFFYQEKTSLFLVSFSYLKEHFDQPGGFLEYLGSLVSAFYYHKFTGPVLMGLIIFASVLLVARIAKIKTGKPAPVFPFLIGAGMVYLQANYQYAAVNNLGIFLQLLFFYLTLRFFRKRLEWIPVLLFPGWYILTGGFSWIFLVLFAVHLVIERNEHWWKKIVLVLVLSAAAFFISMEFLFYQTPANLLVYPIEAQQTGMQLKELAVLVFIILLLPVLSKFKISSLQNKKKKKINWVQFVPFIILIGLAFALVPKIDKKNSHYFHVEELFYKQQYEKLIAFNEAFPSTNRLTIFLNNIALAETGQLTDRLFEFPQDPNGGTLFLEWEMVGEVLKRGGYFYYTVGIINEAQRWAYEYMVMRGYTPEGLKMLIKTELINGNYEVAQKYIHTLKQTIFYRQEARAYEKLLFDDEAVDAHPELGEKKRMKPESDFFVLSDNPAANLRQIVSTDSTHLFALEYQFAWQLLQKDIEGIVENLPLLEKSGYRRIPRHIQEAAAGYKQLQMGPFPELGYLGIDPQIEQRFRRYYQVFQQNSSSRERAHRALYRDFSDTFWFYLFFK</sequence>
<feature type="transmembrane region" description="Helical" evidence="1">
    <location>
        <begin position="268"/>
        <end position="286"/>
    </location>
</feature>
<evidence type="ECO:0000313" key="2">
    <source>
        <dbReference type="EMBL" id="SHJ28044.1"/>
    </source>
</evidence>
<keyword evidence="1" id="KW-0472">Membrane</keyword>
<dbReference type="AlphaFoldDB" id="A0A1M6I1B4"/>
<feature type="transmembrane region" description="Helical" evidence="1">
    <location>
        <begin position="129"/>
        <end position="146"/>
    </location>
</feature>
<keyword evidence="3" id="KW-1185">Reference proteome</keyword>
<dbReference type="OrthoDB" id="1077924at2"/>
<feature type="transmembrane region" description="Helical" evidence="1">
    <location>
        <begin position="191"/>
        <end position="214"/>
    </location>
</feature>
<evidence type="ECO:0000256" key="1">
    <source>
        <dbReference type="SAM" id="Phobius"/>
    </source>
</evidence>
<feature type="transmembrane region" description="Helical" evidence="1">
    <location>
        <begin position="12"/>
        <end position="32"/>
    </location>
</feature>
<evidence type="ECO:0000313" key="3">
    <source>
        <dbReference type="Proteomes" id="UP000184050"/>
    </source>
</evidence>
<dbReference type="InterPro" id="IPR045692">
    <property type="entry name" value="DUF6057"/>
</dbReference>
<dbReference type="Proteomes" id="UP000184050">
    <property type="component" value="Unassembled WGS sequence"/>
</dbReference>
<gene>
    <name evidence="2" type="ORF">SAMN05444280_11537</name>
</gene>
<dbReference type="Pfam" id="PF19529">
    <property type="entry name" value="DUF6057"/>
    <property type="match status" value="1"/>
</dbReference>
<protein>
    <submittedName>
        <fullName evidence="2">Uncharacterized protein</fullName>
    </submittedName>
</protein>
<organism evidence="2 3">
    <name type="scientific">Tangfeifania diversioriginum</name>
    <dbReference type="NCBI Taxonomy" id="1168035"/>
    <lineage>
        <taxon>Bacteria</taxon>
        <taxon>Pseudomonadati</taxon>
        <taxon>Bacteroidota</taxon>
        <taxon>Bacteroidia</taxon>
        <taxon>Marinilabiliales</taxon>
        <taxon>Prolixibacteraceae</taxon>
        <taxon>Tangfeifania</taxon>
    </lineage>
</organism>
<dbReference type="RefSeq" id="WP_073169242.1">
    <property type="nucleotide sequence ID" value="NZ_FQZE01000015.1"/>
</dbReference>
<keyword evidence="1" id="KW-1133">Transmembrane helix</keyword>
<accession>A0A1M6I1B4</accession>
<keyword evidence="1" id="KW-0812">Transmembrane</keyword>
<reference evidence="2 3" key="1">
    <citation type="submission" date="2016-11" db="EMBL/GenBank/DDBJ databases">
        <authorList>
            <person name="Jaros S."/>
            <person name="Januszkiewicz K."/>
            <person name="Wedrychowicz H."/>
        </authorList>
    </citation>
    <scope>NUCLEOTIDE SEQUENCE [LARGE SCALE GENOMIC DNA]</scope>
    <source>
        <strain evidence="2 3">DSM 27063</strain>
    </source>
</reference>
<proteinExistence type="predicted"/>
<feature type="transmembrane region" description="Helical" evidence="1">
    <location>
        <begin position="235"/>
        <end position="256"/>
    </location>
</feature>